<keyword evidence="3 5" id="KW-0708">Seed storage protein</keyword>
<dbReference type="PROSITE" id="PS00305">
    <property type="entry name" value="11S_SEED_STORAGE"/>
    <property type="match status" value="1"/>
</dbReference>
<dbReference type="OrthoDB" id="1903982at2759"/>
<evidence type="ECO:0000256" key="3">
    <source>
        <dbReference type="ARBA" id="ARBA00023129"/>
    </source>
</evidence>
<gene>
    <name evidence="8" type="ORF">GIB67_026867</name>
</gene>
<dbReference type="AlphaFoldDB" id="A0A7J7M7V0"/>
<feature type="compositionally biased region" description="Low complexity" evidence="6">
    <location>
        <begin position="223"/>
        <end position="237"/>
    </location>
</feature>
<feature type="compositionally biased region" description="Basic and acidic residues" evidence="6">
    <location>
        <begin position="149"/>
        <end position="160"/>
    </location>
</feature>
<dbReference type="Proteomes" id="UP000541444">
    <property type="component" value="Unassembled WGS sequence"/>
</dbReference>
<feature type="region of interest" description="Disordered" evidence="6">
    <location>
        <begin position="287"/>
        <end position="309"/>
    </location>
</feature>
<dbReference type="CDD" id="cd02242">
    <property type="entry name" value="cupin_11S_legumin_N"/>
    <property type="match status" value="1"/>
</dbReference>
<feature type="domain" description="Cupin type-1" evidence="7">
    <location>
        <begin position="54"/>
        <end position="264"/>
    </location>
</feature>
<dbReference type="InterPro" id="IPR014710">
    <property type="entry name" value="RmlC-like_jellyroll"/>
</dbReference>
<organism evidence="8 9">
    <name type="scientific">Kingdonia uniflora</name>
    <dbReference type="NCBI Taxonomy" id="39325"/>
    <lineage>
        <taxon>Eukaryota</taxon>
        <taxon>Viridiplantae</taxon>
        <taxon>Streptophyta</taxon>
        <taxon>Embryophyta</taxon>
        <taxon>Tracheophyta</taxon>
        <taxon>Spermatophyta</taxon>
        <taxon>Magnoliopsida</taxon>
        <taxon>Ranunculales</taxon>
        <taxon>Circaeasteraceae</taxon>
        <taxon>Kingdonia</taxon>
    </lineage>
</organism>
<dbReference type="Gene3D" id="2.60.120.10">
    <property type="entry name" value="Jelly Rolls"/>
    <property type="match status" value="2"/>
</dbReference>
<evidence type="ECO:0000313" key="8">
    <source>
        <dbReference type="EMBL" id="KAF6150946.1"/>
    </source>
</evidence>
<protein>
    <recommendedName>
        <fullName evidence="7">Cupin type-1 domain-containing protein</fullName>
    </recommendedName>
</protein>
<evidence type="ECO:0000256" key="2">
    <source>
        <dbReference type="ARBA" id="ARBA00022761"/>
    </source>
</evidence>
<comment type="caution">
    <text evidence="8">The sequence shown here is derived from an EMBL/GenBank/DDBJ whole genome shotgun (WGS) entry which is preliminary data.</text>
</comment>
<proteinExistence type="inferred from homology"/>
<reference evidence="8 9" key="1">
    <citation type="journal article" date="2020" name="IScience">
        <title>Genome Sequencing of the Endangered Kingdonia uniflora (Circaeasteraceae, Ranunculales) Reveals Potential Mechanisms of Evolutionary Specialization.</title>
        <authorList>
            <person name="Sun Y."/>
            <person name="Deng T."/>
            <person name="Zhang A."/>
            <person name="Moore M.J."/>
            <person name="Landis J.B."/>
            <person name="Lin N."/>
            <person name="Zhang H."/>
            <person name="Zhang X."/>
            <person name="Huang J."/>
            <person name="Zhang X."/>
            <person name="Sun H."/>
            <person name="Wang H."/>
        </authorList>
    </citation>
    <scope>NUCLEOTIDE SEQUENCE [LARGE SCALE GENOMIC DNA]</scope>
    <source>
        <strain evidence="8">TB1705</strain>
        <tissue evidence="8">Leaf</tissue>
    </source>
</reference>
<comment type="function">
    <text evidence="5">Seed storage protein.</text>
</comment>
<evidence type="ECO:0000313" key="9">
    <source>
        <dbReference type="Proteomes" id="UP000541444"/>
    </source>
</evidence>
<sequence>MARSSLLSLLLCFLVLVHAGVALATWQGQGQQGHQWKSGRRFQGQQNECRVKSIQALEPTNRIEAEGGVTEIWEQNNKQFECAGVAVTRYRIQPKGLLLPYFGNTPKLGYVVQGTNIQYSGRGIFGVVIPGCPETYQSVQQQSQQSEEEQGRQRSAGDQHQKIRLLEKGDIVATPAGVAKWLYNEGEEELIIVDLLDTSNDENQLDENPRKFYLAGNPQAREQQQQGQSQGSQGQQQERGSNIFRGFKVEVLAEAFGVSKETARKLQSEDDKRGNIVRVKGGLQVIRPPEIKEQAQQEEQEQEQQGRGNGIEETICSLGLKENIDNPSGADVFNPRGGRIRNLNSHNLPILGLLQLSAERGVLYRNALTSPHWNLNAHSLIYGTKGSAQIQIVGDYERPVFNGELREGQVLVVPQNFAVVKQAGDKGFEWIAFKTNNNAMTSTLAGRSSALRGIPIEVLMNAYRVNRDEARKLKNNRQELAIFSPRPRSQQDQGRATE</sequence>
<dbReference type="InterPro" id="IPR006044">
    <property type="entry name" value="11S_seedstore_pln"/>
</dbReference>
<keyword evidence="2 5" id="KW-0758">Storage protein</keyword>
<dbReference type="PANTHER" id="PTHR31189:SF80">
    <property type="entry name" value="OS02G0456100 PROTEIN"/>
    <property type="match status" value="1"/>
</dbReference>
<dbReference type="InterPro" id="IPR022379">
    <property type="entry name" value="11S_seedstore_CS"/>
</dbReference>
<comment type="similarity">
    <text evidence="1 5">Belongs to the 11S seed storage protein (globulins) family.</text>
</comment>
<dbReference type="FunFam" id="2.60.120.10:FF:000073">
    <property type="entry name" value="Glycinin G1"/>
    <property type="match status" value="1"/>
</dbReference>
<evidence type="ECO:0000256" key="6">
    <source>
        <dbReference type="SAM" id="MobiDB-lite"/>
    </source>
</evidence>
<feature type="region of interest" description="Disordered" evidence="6">
    <location>
        <begin position="219"/>
        <end position="239"/>
    </location>
</feature>
<dbReference type="InterPro" id="IPR006045">
    <property type="entry name" value="Cupin_1"/>
</dbReference>
<name>A0A7J7M7V0_9MAGN</name>
<feature type="domain" description="Cupin type-1" evidence="7">
    <location>
        <begin position="322"/>
        <end position="471"/>
    </location>
</feature>
<dbReference type="GO" id="GO:0045735">
    <property type="term" value="F:nutrient reservoir activity"/>
    <property type="evidence" value="ECO:0007669"/>
    <property type="project" value="UniProtKB-KW"/>
</dbReference>
<comment type="subunit">
    <text evidence="5">Hexamer; each subunit is composed of an acidic and a basic chain derived from a single precursor and linked by a disulfide bond.</text>
</comment>
<evidence type="ECO:0000259" key="7">
    <source>
        <dbReference type="SMART" id="SM00835"/>
    </source>
</evidence>
<dbReference type="InterPro" id="IPR050253">
    <property type="entry name" value="Seed_Storage-Functional"/>
</dbReference>
<dbReference type="InterPro" id="IPR011051">
    <property type="entry name" value="RmlC_Cupin_sf"/>
</dbReference>
<dbReference type="PRINTS" id="PR00439">
    <property type="entry name" value="11SGLOBULIN"/>
</dbReference>
<keyword evidence="9" id="KW-1185">Reference proteome</keyword>
<dbReference type="SUPFAM" id="SSF51182">
    <property type="entry name" value="RmlC-like cupins"/>
    <property type="match status" value="1"/>
</dbReference>
<dbReference type="CDD" id="cd02243">
    <property type="entry name" value="cupin_11S_legumin_C"/>
    <property type="match status" value="1"/>
</dbReference>
<evidence type="ECO:0000256" key="5">
    <source>
        <dbReference type="RuleBase" id="RU003681"/>
    </source>
</evidence>
<dbReference type="PANTHER" id="PTHR31189">
    <property type="entry name" value="OS03G0336100 PROTEIN-RELATED"/>
    <property type="match status" value="1"/>
</dbReference>
<accession>A0A7J7M7V0</accession>
<evidence type="ECO:0000256" key="4">
    <source>
        <dbReference type="ARBA" id="ARBA00023157"/>
    </source>
</evidence>
<keyword evidence="5" id="KW-0732">Signal</keyword>
<dbReference type="Pfam" id="PF00190">
    <property type="entry name" value="Cupin_1"/>
    <property type="match status" value="2"/>
</dbReference>
<evidence type="ECO:0000256" key="1">
    <source>
        <dbReference type="ARBA" id="ARBA00007178"/>
    </source>
</evidence>
<dbReference type="SMART" id="SM00835">
    <property type="entry name" value="Cupin_1"/>
    <property type="match status" value="2"/>
</dbReference>
<keyword evidence="4 5" id="KW-1015">Disulfide bond</keyword>
<feature type="signal peptide" evidence="5">
    <location>
        <begin position="1"/>
        <end position="24"/>
    </location>
</feature>
<feature type="region of interest" description="Disordered" evidence="6">
    <location>
        <begin position="138"/>
        <end position="160"/>
    </location>
</feature>
<feature type="chain" id="PRO_5029949477" description="Cupin type-1 domain-containing protein" evidence="5">
    <location>
        <begin position="25"/>
        <end position="498"/>
    </location>
</feature>
<dbReference type="EMBL" id="JACGCM010001723">
    <property type="protein sequence ID" value="KAF6150946.1"/>
    <property type="molecule type" value="Genomic_DNA"/>
</dbReference>